<dbReference type="Gene3D" id="2.30.130.10">
    <property type="entry name" value="PUA domain"/>
    <property type="match status" value="1"/>
</dbReference>
<dbReference type="InterPro" id="IPR005715">
    <property type="entry name" value="Glu_5kinase/COase_Synthase"/>
</dbReference>
<dbReference type="FunFam" id="3.40.1160.10:FF:000018">
    <property type="entry name" value="Glutamate 5-kinase"/>
    <property type="match status" value="1"/>
</dbReference>
<dbReference type="InterPro" id="IPR002478">
    <property type="entry name" value="PUA"/>
</dbReference>
<dbReference type="GO" id="GO:0055129">
    <property type="term" value="P:L-proline biosynthetic process"/>
    <property type="evidence" value="ECO:0007669"/>
    <property type="project" value="UniProtKB-UniRule"/>
</dbReference>
<keyword evidence="4 8" id="KW-0808">Transferase</keyword>
<dbReference type="SMART" id="SM00359">
    <property type="entry name" value="PUA"/>
    <property type="match status" value="1"/>
</dbReference>
<dbReference type="GO" id="GO:0003723">
    <property type="term" value="F:RNA binding"/>
    <property type="evidence" value="ECO:0007669"/>
    <property type="project" value="InterPro"/>
</dbReference>
<dbReference type="InterPro" id="IPR011529">
    <property type="entry name" value="Glu_5kinase"/>
</dbReference>
<feature type="domain" description="PUA" evidence="9">
    <location>
        <begin position="296"/>
        <end position="378"/>
    </location>
</feature>
<comment type="subcellular location">
    <subcellularLocation>
        <location evidence="8">Cytoplasm</location>
    </subcellularLocation>
</comment>
<comment type="caution">
    <text evidence="8">Lacks conserved residue(s) required for the propagation of feature annotation.</text>
</comment>
<feature type="binding site" evidence="8">
    <location>
        <begin position="189"/>
        <end position="190"/>
    </location>
    <ligand>
        <name>ATP</name>
        <dbReference type="ChEBI" id="CHEBI:30616"/>
    </ligand>
</feature>
<proteinExistence type="inferred from homology"/>
<comment type="similarity">
    <text evidence="8">Belongs to the glutamate 5-kinase family.</text>
</comment>
<keyword evidence="5 8" id="KW-0547">Nucleotide-binding</keyword>
<dbReference type="SUPFAM" id="SSF88697">
    <property type="entry name" value="PUA domain-like"/>
    <property type="match status" value="1"/>
</dbReference>
<dbReference type="FunFam" id="2.30.130.10:FF:000007">
    <property type="entry name" value="Glutamate 5-kinase"/>
    <property type="match status" value="1"/>
</dbReference>
<dbReference type="InterPro" id="IPR036393">
    <property type="entry name" value="AceGlu_kinase-like_sf"/>
</dbReference>
<evidence type="ECO:0000256" key="5">
    <source>
        <dbReference type="ARBA" id="ARBA00022741"/>
    </source>
</evidence>
<gene>
    <name evidence="8 10" type="primary">proB</name>
    <name evidence="10" type="ORF">MTUNDRAET4_2060</name>
</gene>
<evidence type="ECO:0000313" key="10">
    <source>
        <dbReference type="EMBL" id="VFU08953.1"/>
    </source>
</evidence>
<dbReference type="NCBIfam" id="TIGR01027">
    <property type="entry name" value="proB"/>
    <property type="match status" value="1"/>
</dbReference>
<feature type="binding site" evidence="8">
    <location>
        <position position="157"/>
    </location>
    <ligand>
        <name>substrate</name>
    </ligand>
</feature>
<keyword evidence="6 8" id="KW-0418">Kinase</keyword>
<keyword evidence="2 8" id="KW-0028">Amino-acid biosynthesis</keyword>
<dbReference type="SUPFAM" id="SSF53633">
    <property type="entry name" value="Carbamate kinase-like"/>
    <property type="match status" value="1"/>
</dbReference>
<evidence type="ECO:0000259" key="9">
    <source>
        <dbReference type="SMART" id="SM00359"/>
    </source>
</evidence>
<keyword evidence="3 8" id="KW-0641">Proline biosynthesis</keyword>
<comment type="pathway">
    <text evidence="8">Amino-acid biosynthesis; L-proline biosynthesis; L-glutamate 5-semialdehyde from L-glutamate: step 1/2.</text>
</comment>
<dbReference type="EMBL" id="LR536450">
    <property type="protein sequence ID" value="VFU08953.1"/>
    <property type="molecule type" value="Genomic_DNA"/>
</dbReference>
<dbReference type="PRINTS" id="PR00474">
    <property type="entry name" value="GLU5KINASE"/>
</dbReference>
<dbReference type="InterPro" id="IPR041739">
    <property type="entry name" value="G5K_ProB"/>
</dbReference>
<dbReference type="CDD" id="cd04242">
    <property type="entry name" value="AAK_G5K_ProB"/>
    <property type="match status" value="1"/>
</dbReference>
<protein>
    <recommendedName>
        <fullName evidence="8">Glutamate 5-kinase</fullName>
        <ecNumber evidence="8">2.7.2.11</ecNumber>
    </recommendedName>
    <alternativeName>
        <fullName evidence="8">Gamma-glutamyl kinase</fullName>
        <shortName evidence="8">GK</shortName>
    </alternativeName>
</protein>
<sequence length="391" mass="41099">MGAMSQSSAARRFASALPRLDQFRRIVIKVGSSLLVDRAQGRVKREWLVSLARDIAALHAKGADVLVVSSGSIALGRTVLGLPDGNLKLEDSQAAAAVGQIALARIWAETLADLSITAGQILVTFGDTEQRRRYLNARATIGRLLDLRAVPVINENDTVATSEIRYGDNDRLAARVATMASADLLILLSDVQGLYTAPPNENPDAALIPVVPRVTAEIEAMAGGAASHLSRGGMRTKIEAAKIATTGGAHMLIADGRIKHPVARISEGAPCTWFLTGSSPVTARKKWIAGSLEPRGALHLDAGAERAILSGASLLPAGVTRVEGNFARGDCVLMRNVQGGEIGRGLVAYDAGEAVLIAGRNSQDIEELLGEPGRAALIHRDDMVVAGDRLG</sequence>
<dbReference type="AlphaFoldDB" id="A0A4V6IML4"/>
<feature type="binding site" evidence="8">
    <location>
        <position position="70"/>
    </location>
    <ligand>
        <name>substrate</name>
    </ligand>
</feature>
<dbReference type="HAMAP" id="MF_00456">
    <property type="entry name" value="ProB"/>
    <property type="match status" value="1"/>
</dbReference>
<evidence type="ECO:0000256" key="3">
    <source>
        <dbReference type="ARBA" id="ARBA00022650"/>
    </source>
</evidence>
<dbReference type="KEGG" id="mtun:MTUNDRAET4_2060"/>
<dbReference type="PIRSF" id="PIRSF000729">
    <property type="entry name" value="GK"/>
    <property type="match status" value="1"/>
</dbReference>
<comment type="catalytic activity">
    <reaction evidence="8">
        <text>L-glutamate + ATP = L-glutamyl 5-phosphate + ADP</text>
        <dbReference type="Rhea" id="RHEA:14877"/>
        <dbReference type="ChEBI" id="CHEBI:29985"/>
        <dbReference type="ChEBI" id="CHEBI:30616"/>
        <dbReference type="ChEBI" id="CHEBI:58274"/>
        <dbReference type="ChEBI" id="CHEBI:456216"/>
        <dbReference type="EC" id="2.7.2.11"/>
    </reaction>
</comment>
<name>A0A4V6IML4_METTU</name>
<evidence type="ECO:0000256" key="4">
    <source>
        <dbReference type="ARBA" id="ARBA00022679"/>
    </source>
</evidence>
<comment type="function">
    <text evidence="8">Catalyzes the transfer of a phosphate group to glutamate to form L-glutamate 5-phosphate.</text>
</comment>
<evidence type="ECO:0000256" key="8">
    <source>
        <dbReference type="HAMAP-Rule" id="MF_00456"/>
    </source>
</evidence>
<keyword evidence="1 8" id="KW-0963">Cytoplasm</keyword>
<keyword evidence="7 8" id="KW-0067">ATP-binding</keyword>
<evidence type="ECO:0000256" key="1">
    <source>
        <dbReference type="ARBA" id="ARBA00022490"/>
    </source>
</evidence>
<feature type="binding site" evidence="8">
    <location>
        <position position="29"/>
    </location>
    <ligand>
        <name>ATP</name>
        <dbReference type="ChEBI" id="CHEBI:30616"/>
    </ligand>
</feature>
<dbReference type="GO" id="GO:0004349">
    <property type="term" value="F:glutamate 5-kinase activity"/>
    <property type="evidence" value="ECO:0007669"/>
    <property type="project" value="UniProtKB-UniRule"/>
</dbReference>
<dbReference type="GO" id="GO:0005829">
    <property type="term" value="C:cytosol"/>
    <property type="evidence" value="ECO:0007669"/>
    <property type="project" value="TreeGrafter"/>
</dbReference>
<dbReference type="PROSITE" id="PS50890">
    <property type="entry name" value="PUA"/>
    <property type="match status" value="1"/>
</dbReference>
<dbReference type="CDD" id="cd21157">
    <property type="entry name" value="PUA_G5K"/>
    <property type="match status" value="1"/>
</dbReference>
<dbReference type="PROSITE" id="PS00902">
    <property type="entry name" value="GLUTAMATE_5_KINASE"/>
    <property type="match status" value="1"/>
</dbReference>
<dbReference type="InterPro" id="IPR036974">
    <property type="entry name" value="PUA_sf"/>
</dbReference>
<evidence type="ECO:0000256" key="6">
    <source>
        <dbReference type="ARBA" id="ARBA00022777"/>
    </source>
</evidence>
<dbReference type="Gene3D" id="3.40.1160.10">
    <property type="entry name" value="Acetylglutamate kinase-like"/>
    <property type="match status" value="1"/>
</dbReference>
<accession>A0A4V6IML4</accession>
<evidence type="ECO:0000256" key="7">
    <source>
        <dbReference type="ARBA" id="ARBA00022840"/>
    </source>
</evidence>
<evidence type="ECO:0000313" key="11">
    <source>
        <dbReference type="Proteomes" id="UP000294360"/>
    </source>
</evidence>
<dbReference type="Proteomes" id="UP000294360">
    <property type="component" value="Chromosome"/>
</dbReference>
<dbReference type="InterPro" id="IPR015947">
    <property type="entry name" value="PUA-like_sf"/>
</dbReference>
<reference evidence="10 11" key="1">
    <citation type="submission" date="2019-03" db="EMBL/GenBank/DDBJ databases">
        <authorList>
            <person name="Kox A.R. M."/>
        </authorList>
    </citation>
    <scope>NUCLEOTIDE SEQUENCE [LARGE SCALE GENOMIC DNA]</scope>
    <source>
        <strain evidence="10">MTUNDRAET4 annotated genome</strain>
    </source>
</reference>
<evidence type="ECO:0000256" key="2">
    <source>
        <dbReference type="ARBA" id="ARBA00022605"/>
    </source>
</evidence>
<dbReference type="Pfam" id="PF00696">
    <property type="entry name" value="AA_kinase"/>
    <property type="match status" value="1"/>
</dbReference>
<dbReference type="PANTHER" id="PTHR43654">
    <property type="entry name" value="GLUTAMATE 5-KINASE"/>
    <property type="match status" value="1"/>
</dbReference>
<dbReference type="GO" id="GO:0005524">
    <property type="term" value="F:ATP binding"/>
    <property type="evidence" value="ECO:0007669"/>
    <property type="project" value="UniProtKB-KW"/>
</dbReference>
<dbReference type="PANTHER" id="PTHR43654:SF1">
    <property type="entry name" value="ISOPENTENYL PHOSPHATE KINASE"/>
    <property type="match status" value="1"/>
</dbReference>
<dbReference type="UniPathway" id="UPA00098">
    <property type="reaction ID" value="UER00359"/>
</dbReference>
<organism evidence="10 11">
    <name type="scientific">Methylocella tundrae</name>
    <dbReference type="NCBI Taxonomy" id="227605"/>
    <lineage>
        <taxon>Bacteria</taxon>
        <taxon>Pseudomonadati</taxon>
        <taxon>Pseudomonadota</taxon>
        <taxon>Alphaproteobacteria</taxon>
        <taxon>Hyphomicrobiales</taxon>
        <taxon>Beijerinckiaceae</taxon>
        <taxon>Methylocella</taxon>
    </lineage>
</organism>
<dbReference type="InterPro" id="IPR001048">
    <property type="entry name" value="Asp/Glu/Uridylate_kinase"/>
</dbReference>
<dbReference type="InterPro" id="IPR019797">
    <property type="entry name" value="Glutamate_5-kinase_CS"/>
</dbReference>
<dbReference type="Pfam" id="PF01472">
    <property type="entry name" value="PUA"/>
    <property type="match status" value="1"/>
</dbReference>
<feature type="binding site" evidence="8">
    <location>
        <position position="169"/>
    </location>
    <ligand>
        <name>substrate</name>
    </ligand>
</feature>
<dbReference type="InterPro" id="IPR001057">
    <property type="entry name" value="Glu/AcGlu_kinase"/>
</dbReference>
<dbReference type="EC" id="2.7.2.11" evidence="8"/>